<organism evidence="1 2">
    <name type="scientific">Trifolium pratense</name>
    <name type="common">Red clover</name>
    <dbReference type="NCBI Taxonomy" id="57577"/>
    <lineage>
        <taxon>Eukaryota</taxon>
        <taxon>Viridiplantae</taxon>
        <taxon>Streptophyta</taxon>
        <taxon>Embryophyta</taxon>
        <taxon>Tracheophyta</taxon>
        <taxon>Spermatophyta</taxon>
        <taxon>Magnoliopsida</taxon>
        <taxon>eudicotyledons</taxon>
        <taxon>Gunneridae</taxon>
        <taxon>Pentapetalae</taxon>
        <taxon>rosids</taxon>
        <taxon>fabids</taxon>
        <taxon>Fabales</taxon>
        <taxon>Fabaceae</taxon>
        <taxon>Papilionoideae</taxon>
        <taxon>50 kb inversion clade</taxon>
        <taxon>NPAAA clade</taxon>
        <taxon>Hologalegina</taxon>
        <taxon>IRL clade</taxon>
        <taxon>Trifolieae</taxon>
        <taxon>Trifolium</taxon>
    </lineage>
</organism>
<evidence type="ECO:0000313" key="2">
    <source>
        <dbReference type="Proteomes" id="UP000236291"/>
    </source>
</evidence>
<dbReference type="ExpressionAtlas" id="A0A2K3LX66">
    <property type="expression patterns" value="baseline"/>
</dbReference>
<name>A0A2K3LX66_TRIPR</name>
<evidence type="ECO:0000313" key="1">
    <source>
        <dbReference type="EMBL" id="PNX83119.1"/>
    </source>
</evidence>
<comment type="caution">
    <text evidence="1">The sequence shown here is derived from an EMBL/GenBank/DDBJ whole genome shotgun (WGS) entry which is preliminary data.</text>
</comment>
<dbReference type="Proteomes" id="UP000236291">
    <property type="component" value="Unassembled WGS sequence"/>
</dbReference>
<sequence length="192" mass="22288">DERFCEERNRAFISKWLRRPLRVYDNFDVSLEGLKSFFENAKERYGVNTVHPTKNLDLNGDDGVQNKDGIMKFTKKKNQKLNKSRNGGDKETSVIEDNISIPISSSHSLAESRPPAQRNSNAYNFKDHINLECCNLTERPIVNGKPINNGCSISNRKKEQRNGPKVLGLWVYERKRRHERARGAENEERREK</sequence>
<reference evidence="1 2" key="1">
    <citation type="journal article" date="2014" name="Am. J. Bot.">
        <title>Genome assembly and annotation for red clover (Trifolium pratense; Fabaceae).</title>
        <authorList>
            <person name="Istvanek J."/>
            <person name="Jaros M."/>
            <person name="Krenek A."/>
            <person name="Repkova J."/>
        </authorList>
    </citation>
    <scope>NUCLEOTIDE SEQUENCE [LARGE SCALE GENOMIC DNA]</scope>
    <source>
        <strain evidence="2">cv. Tatra</strain>
        <tissue evidence="1">Young leaves</tissue>
    </source>
</reference>
<proteinExistence type="predicted"/>
<dbReference type="AlphaFoldDB" id="A0A2K3LX66"/>
<feature type="non-terminal residue" evidence="1">
    <location>
        <position position="1"/>
    </location>
</feature>
<reference evidence="1 2" key="2">
    <citation type="journal article" date="2017" name="Front. Plant Sci.">
        <title>Gene Classification and Mining of Molecular Markers Useful in Red Clover (Trifolium pratense) Breeding.</title>
        <authorList>
            <person name="Istvanek J."/>
            <person name="Dluhosova J."/>
            <person name="Dluhos P."/>
            <person name="Patkova L."/>
            <person name="Nedelnik J."/>
            <person name="Repkova J."/>
        </authorList>
    </citation>
    <scope>NUCLEOTIDE SEQUENCE [LARGE SCALE GENOMIC DNA]</scope>
    <source>
        <strain evidence="2">cv. Tatra</strain>
        <tissue evidence="1">Young leaves</tissue>
    </source>
</reference>
<accession>A0A2K3LX66</accession>
<protein>
    <submittedName>
        <fullName evidence="1">Fanconi anemia group J protein</fullName>
    </submittedName>
</protein>
<gene>
    <name evidence="1" type="ORF">L195_g039157</name>
</gene>
<dbReference type="STRING" id="57577.A0A2K3LX66"/>
<dbReference type="EMBL" id="ASHM01043405">
    <property type="protein sequence ID" value="PNX83119.1"/>
    <property type="molecule type" value="Genomic_DNA"/>
</dbReference>